<evidence type="ECO:0008006" key="4">
    <source>
        <dbReference type="Google" id="ProtNLM"/>
    </source>
</evidence>
<keyword evidence="3" id="KW-1185">Reference proteome</keyword>
<proteinExistence type="predicted"/>
<keyword evidence="1" id="KW-0732">Signal</keyword>
<evidence type="ECO:0000256" key="1">
    <source>
        <dbReference type="SAM" id="SignalP"/>
    </source>
</evidence>
<gene>
    <name evidence="2" type="ORF">EDD28_1463</name>
</gene>
<dbReference type="EMBL" id="RKHQ01000001">
    <property type="protein sequence ID" value="ROR96871.1"/>
    <property type="molecule type" value="Genomic_DNA"/>
</dbReference>
<evidence type="ECO:0000313" key="3">
    <source>
        <dbReference type="Proteomes" id="UP000275356"/>
    </source>
</evidence>
<feature type="signal peptide" evidence="1">
    <location>
        <begin position="1"/>
        <end position="29"/>
    </location>
</feature>
<organism evidence="2 3">
    <name type="scientific">Salana multivorans</name>
    <dbReference type="NCBI Taxonomy" id="120377"/>
    <lineage>
        <taxon>Bacteria</taxon>
        <taxon>Bacillati</taxon>
        <taxon>Actinomycetota</taxon>
        <taxon>Actinomycetes</taxon>
        <taxon>Micrococcales</taxon>
        <taxon>Beutenbergiaceae</taxon>
        <taxon>Salana</taxon>
    </lineage>
</organism>
<feature type="chain" id="PRO_5039114912" description="ABC-type nitrate/sulfonate/bicarbonate transport system substrate-binding protein" evidence="1">
    <location>
        <begin position="30"/>
        <end position="412"/>
    </location>
</feature>
<comment type="caution">
    <text evidence="2">The sequence shown here is derived from an EMBL/GenBank/DDBJ whole genome shotgun (WGS) entry which is preliminary data.</text>
</comment>
<sequence length="412" mass="43420">MRTSPSPRRFPALVPLAPAVLVVAALTLAACSTGDGDAAASSDDLPPAAEAGSALDLAEVCPSTVVMQQDWQPQAEHGAMYALLGPDRAIDTDAKTVTGSLVAQGVDTGVDVEIRPGGPNVGFQAVSDLMYLDRDILVGAVNTDQAINAQAAGRPVVAVTSQLTSSPQIYMWDPETYPDATGVADVLATGATLVASGRIIPSLLASKGLLDMAQLDPSYEGSPQRFVTDPSIVQQGFGTSEPYTYEHEISQWMRPVAFQYLSELGYSIYPEPIVVREDDVATQAACLERLVPVLQQSQIDYLLDPELTESTNELIVELVEAYQTSWTYSPGVAAFSAAAQVSDGLAYDDPASGVFGRLDPERMTEIVDTFVPVLQSAGSLPADAQVSAERLYTNEFIDPSISSGLTAPGSGS</sequence>
<protein>
    <recommendedName>
        <fullName evidence="4">ABC-type nitrate/sulfonate/bicarbonate transport system substrate-binding protein</fullName>
    </recommendedName>
</protein>
<evidence type="ECO:0000313" key="2">
    <source>
        <dbReference type="EMBL" id="ROR96871.1"/>
    </source>
</evidence>
<dbReference type="PROSITE" id="PS51257">
    <property type="entry name" value="PROKAR_LIPOPROTEIN"/>
    <property type="match status" value="1"/>
</dbReference>
<dbReference type="Proteomes" id="UP000275356">
    <property type="component" value="Unassembled WGS sequence"/>
</dbReference>
<dbReference type="AlphaFoldDB" id="A0A3N2DAN9"/>
<reference evidence="2 3" key="1">
    <citation type="submission" date="2018-11" db="EMBL/GenBank/DDBJ databases">
        <title>Sequencing the genomes of 1000 actinobacteria strains.</title>
        <authorList>
            <person name="Klenk H.-P."/>
        </authorList>
    </citation>
    <scope>NUCLEOTIDE SEQUENCE [LARGE SCALE GENOMIC DNA]</scope>
    <source>
        <strain evidence="2 3">DSM 13521</strain>
    </source>
</reference>
<dbReference type="Gene3D" id="3.40.190.10">
    <property type="entry name" value="Periplasmic binding protein-like II"/>
    <property type="match status" value="1"/>
</dbReference>
<accession>A0A3N2DAN9</accession>
<name>A0A3N2DAN9_9MICO</name>